<accession>A0A926KY99</accession>
<reference evidence="1" key="1">
    <citation type="submission" date="2020-09" db="EMBL/GenBank/DDBJ databases">
        <title>Draft Genome Sequence of Paenibacillus sp. WST5.</title>
        <authorList>
            <person name="Bao Z."/>
        </authorList>
    </citation>
    <scope>NUCLEOTIDE SEQUENCE</scope>
    <source>
        <strain evidence="1">WST5</strain>
    </source>
</reference>
<keyword evidence="1" id="KW-0012">Acyltransferase</keyword>
<dbReference type="CDD" id="cd04647">
    <property type="entry name" value="LbH_MAT_like"/>
    <property type="match status" value="1"/>
</dbReference>
<sequence length="183" mass="19659">MSSSFHELNQKRDQMKLDWNRVLPSNELLFDRWEKAKYVGAGEGTSIYDSCMLLGDVKIGKNTWVGPYTLLDGSGGGLSIGDFCSISSGVQIYTHDTVKWSLSGGKHGKVSGATKIGDNCYIAPMCIISMGVTIGNGCVVGANSFVNKSFPDYTIIAGTPAKKIGEVHFGADGEIELDYSSKE</sequence>
<keyword evidence="2" id="KW-1185">Reference proteome</keyword>
<dbReference type="Proteomes" id="UP000650466">
    <property type="component" value="Unassembled WGS sequence"/>
</dbReference>
<organism evidence="1 2">
    <name type="scientific">Paenibacillus sedimenti</name>
    <dbReference type="NCBI Taxonomy" id="2770274"/>
    <lineage>
        <taxon>Bacteria</taxon>
        <taxon>Bacillati</taxon>
        <taxon>Bacillota</taxon>
        <taxon>Bacilli</taxon>
        <taxon>Bacillales</taxon>
        <taxon>Paenibacillaceae</taxon>
        <taxon>Paenibacillus</taxon>
    </lineage>
</organism>
<dbReference type="SUPFAM" id="SSF51161">
    <property type="entry name" value="Trimeric LpxA-like enzymes"/>
    <property type="match status" value="1"/>
</dbReference>
<dbReference type="InterPro" id="IPR050179">
    <property type="entry name" value="Trans_hexapeptide_repeat"/>
</dbReference>
<dbReference type="Pfam" id="PF00132">
    <property type="entry name" value="Hexapep"/>
    <property type="match status" value="1"/>
</dbReference>
<dbReference type="InterPro" id="IPR011004">
    <property type="entry name" value="Trimer_LpxA-like_sf"/>
</dbReference>
<evidence type="ECO:0000313" key="1">
    <source>
        <dbReference type="EMBL" id="MBD0384170.1"/>
    </source>
</evidence>
<dbReference type="AlphaFoldDB" id="A0A926KY99"/>
<keyword evidence="1" id="KW-0808">Transferase</keyword>
<dbReference type="RefSeq" id="WP_188177949.1">
    <property type="nucleotide sequence ID" value="NZ_JACVVD010000016.1"/>
</dbReference>
<comment type="caution">
    <text evidence="1">The sequence shown here is derived from an EMBL/GenBank/DDBJ whole genome shotgun (WGS) entry which is preliminary data.</text>
</comment>
<gene>
    <name evidence="1" type="ORF">ICC18_29405</name>
</gene>
<protein>
    <submittedName>
        <fullName evidence="1">Acyltransferase</fullName>
    </submittedName>
</protein>
<name>A0A926KY99_9BACL</name>
<proteinExistence type="predicted"/>
<evidence type="ECO:0000313" key="2">
    <source>
        <dbReference type="Proteomes" id="UP000650466"/>
    </source>
</evidence>
<dbReference type="InterPro" id="IPR001451">
    <property type="entry name" value="Hexapep"/>
</dbReference>
<dbReference type="GO" id="GO:0016746">
    <property type="term" value="F:acyltransferase activity"/>
    <property type="evidence" value="ECO:0007669"/>
    <property type="project" value="UniProtKB-KW"/>
</dbReference>
<dbReference type="PANTHER" id="PTHR43300">
    <property type="entry name" value="ACETYLTRANSFERASE"/>
    <property type="match status" value="1"/>
</dbReference>
<dbReference type="PANTHER" id="PTHR43300:SF11">
    <property type="entry name" value="ACETYLTRANSFERASE RV3034C-RELATED"/>
    <property type="match status" value="1"/>
</dbReference>
<dbReference type="Gene3D" id="2.160.10.10">
    <property type="entry name" value="Hexapeptide repeat proteins"/>
    <property type="match status" value="1"/>
</dbReference>
<dbReference type="EMBL" id="JACVVD010000016">
    <property type="protein sequence ID" value="MBD0384170.1"/>
    <property type="molecule type" value="Genomic_DNA"/>
</dbReference>